<dbReference type="Proteomes" id="UP000184268">
    <property type="component" value="Unassembled WGS sequence"/>
</dbReference>
<dbReference type="RefSeq" id="WP_067660584.1">
    <property type="nucleotide sequence ID" value="NZ_FQXG01000007.1"/>
</dbReference>
<protein>
    <recommendedName>
        <fullName evidence="3">DUF3301 domain-containing protein</fullName>
    </recommendedName>
</protein>
<dbReference type="EMBL" id="FQXG01000007">
    <property type="protein sequence ID" value="SHI10903.1"/>
    <property type="molecule type" value="Genomic_DNA"/>
</dbReference>
<dbReference type="AlphaFoldDB" id="A0A1M5YHD5"/>
<proteinExistence type="predicted"/>
<evidence type="ECO:0000313" key="1">
    <source>
        <dbReference type="EMBL" id="SHI10903.1"/>
    </source>
</evidence>
<dbReference type="Pfam" id="PF11743">
    <property type="entry name" value="DUF3301"/>
    <property type="match status" value="1"/>
</dbReference>
<dbReference type="OrthoDB" id="5959530at2"/>
<reference evidence="1 2" key="1">
    <citation type="submission" date="2016-11" db="EMBL/GenBank/DDBJ databases">
        <authorList>
            <person name="Jaros S."/>
            <person name="Januszkiewicz K."/>
            <person name="Wedrychowicz H."/>
        </authorList>
    </citation>
    <scope>NUCLEOTIDE SEQUENCE [LARGE SCALE GENOMIC DNA]</scope>
    <source>
        <strain evidence="1 2">DSM 16917</strain>
    </source>
</reference>
<dbReference type="InterPro" id="IPR021732">
    <property type="entry name" value="DUF3301"/>
</dbReference>
<name>A0A1M5YHD5_9GAMM</name>
<gene>
    <name evidence="1" type="ORF">SAMN02745129_4200</name>
</gene>
<keyword evidence="2" id="KW-1185">Reference proteome</keyword>
<organism evidence="1 2">
    <name type="scientific">Ferrimonas marina</name>
    <dbReference type="NCBI Taxonomy" id="299255"/>
    <lineage>
        <taxon>Bacteria</taxon>
        <taxon>Pseudomonadati</taxon>
        <taxon>Pseudomonadota</taxon>
        <taxon>Gammaproteobacteria</taxon>
        <taxon>Alteromonadales</taxon>
        <taxon>Ferrimonadaceae</taxon>
        <taxon>Ferrimonas</taxon>
    </lineage>
</organism>
<sequence length="136" mass="15338">MLNLFDLMLLMLCGLVGMLFWQLRQISEGAEFHARRLCQQRRLQMLNVARVQARLGRIPGQGIGWKTRYQVEFSTDGLNSLKAELEFLGNRLKDTQMPFYPEPEWQQAPQSRGRVGMGSCGGGSCAPKKNCGTGCR</sequence>
<accession>A0A1M5YHD5</accession>
<evidence type="ECO:0000313" key="2">
    <source>
        <dbReference type="Proteomes" id="UP000184268"/>
    </source>
</evidence>
<dbReference type="STRING" id="299255.SAMN02745129_4200"/>
<evidence type="ECO:0008006" key="3">
    <source>
        <dbReference type="Google" id="ProtNLM"/>
    </source>
</evidence>